<organism evidence="2 3">
    <name type="scientific">Novosphingobium rhizovicinum</name>
    <dbReference type="NCBI Taxonomy" id="3228928"/>
    <lineage>
        <taxon>Bacteria</taxon>
        <taxon>Pseudomonadati</taxon>
        <taxon>Pseudomonadota</taxon>
        <taxon>Alphaproteobacteria</taxon>
        <taxon>Sphingomonadales</taxon>
        <taxon>Sphingomonadaceae</taxon>
        <taxon>Novosphingobium</taxon>
    </lineage>
</organism>
<keyword evidence="3" id="KW-1185">Reference proteome</keyword>
<evidence type="ECO:0000313" key="3">
    <source>
        <dbReference type="Proteomes" id="UP001556118"/>
    </source>
</evidence>
<feature type="transmembrane region" description="Helical" evidence="1">
    <location>
        <begin position="56"/>
        <end position="76"/>
    </location>
</feature>
<reference evidence="2 3" key="1">
    <citation type="submission" date="2024-06" db="EMBL/GenBank/DDBJ databases">
        <title>Novosphingobium rhizovicinus M1R2S20.</title>
        <authorList>
            <person name="Sun J.-Q."/>
        </authorList>
    </citation>
    <scope>NUCLEOTIDE SEQUENCE [LARGE SCALE GENOMIC DNA]</scope>
    <source>
        <strain evidence="2 3">M1R2S20</strain>
    </source>
</reference>
<keyword evidence="1" id="KW-1133">Transmembrane helix</keyword>
<evidence type="ECO:0000313" key="2">
    <source>
        <dbReference type="EMBL" id="MEW9856797.1"/>
    </source>
</evidence>
<keyword evidence="1" id="KW-0812">Transmembrane</keyword>
<sequence length="82" mass="8468">MARDVLTSVPRLGTGLLLGATTLLGFVGAGFHVRGVARNMGGWRNWRQNLLAGPPIPAPAAFTGLALAGIGALMLMGRRGDD</sequence>
<evidence type="ECO:0008006" key="4">
    <source>
        <dbReference type="Google" id="ProtNLM"/>
    </source>
</evidence>
<dbReference type="RefSeq" id="WP_367775276.1">
    <property type="nucleotide sequence ID" value="NZ_JBFNXR010000054.1"/>
</dbReference>
<dbReference type="Proteomes" id="UP001556118">
    <property type="component" value="Unassembled WGS sequence"/>
</dbReference>
<comment type="caution">
    <text evidence="2">The sequence shown here is derived from an EMBL/GenBank/DDBJ whole genome shotgun (WGS) entry which is preliminary data.</text>
</comment>
<name>A0ABV3RG40_9SPHN</name>
<keyword evidence="1" id="KW-0472">Membrane</keyword>
<dbReference type="EMBL" id="JBFNXR010000054">
    <property type="protein sequence ID" value="MEW9856797.1"/>
    <property type="molecule type" value="Genomic_DNA"/>
</dbReference>
<gene>
    <name evidence="2" type="ORF">ABUH87_16855</name>
</gene>
<evidence type="ECO:0000256" key="1">
    <source>
        <dbReference type="SAM" id="Phobius"/>
    </source>
</evidence>
<proteinExistence type="predicted"/>
<feature type="transmembrane region" description="Helical" evidence="1">
    <location>
        <begin position="12"/>
        <end position="36"/>
    </location>
</feature>
<protein>
    <recommendedName>
        <fullName evidence="4">Secreted protein with PEP-CTERM sorting signal</fullName>
    </recommendedName>
</protein>
<accession>A0ABV3RG40</accession>